<dbReference type="InterPro" id="IPR036291">
    <property type="entry name" value="NAD(P)-bd_dom_sf"/>
</dbReference>
<dbReference type="Pfam" id="PF00725">
    <property type="entry name" value="3HCDH"/>
    <property type="match status" value="1"/>
</dbReference>
<evidence type="ECO:0000256" key="6">
    <source>
        <dbReference type="ARBA" id="ARBA00023027"/>
    </source>
</evidence>
<evidence type="ECO:0000313" key="17">
    <source>
        <dbReference type="Proteomes" id="UP000035579"/>
    </source>
</evidence>
<keyword evidence="18" id="KW-1185">Reference proteome</keyword>
<dbReference type="Pfam" id="PF00378">
    <property type="entry name" value="ECH_1"/>
    <property type="match status" value="1"/>
</dbReference>
<keyword evidence="10" id="KW-0456">Lyase</keyword>
<keyword evidence="8" id="KW-0576">Peroxisome</keyword>
<reference evidence="16 18" key="2">
    <citation type="submission" date="2018-08" db="EMBL/GenBank/DDBJ databases">
        <title>Genomic Encyclopedia of Archaeal and Bacterial Type Strains, Phase II (KMG-II): from individual species to whole genera.</title>
        <authorList>
            <person name="Goeker M."/>
        </authorList>
    </citation>
    <scope>NUCLEOTIDE SEQUENCE [LARGE SCALE GENOMIC DNA]</scope>
    <source>
        <strain evidence="16 18">DSM 2261</strain>
    </source>
</reference>
<dbReference type="GO" id="GO:0070403">
    <property type="term" value="F:NAD+ binding"/>
    <property type="evidence" value="ECO:0007669"/>
    <property type="project" value="InterPro"/>
</dbReference>
<evidence type="ECO:0000256" key="4">
    <source>
        <dbReference type="ARBA" id="ARBA00022963"/>
    </source>
</evidence>
<dbReference type="FunFam" id="1.10.1040.50:FF:000006">
    <property type="entry name" value="Peroxisomal bifunctional enzyme"/>
    <property type="match status" value="1"/>
</dbReference>
<dbReference type="GO" id="GO:0003857">
    <property type="term" value="F:(3S)-3-hydroxyacyl-CoA dehydrogenase (NAD+) activity"/>
    <property type="evidence" value="ECO:0007669"/>
    <property type="project" value="UniProtKB-EC"/>
</dbReference>
<dbReference type="Gene3D" id="3.90.226.10">
    <property type="entry name" value="2-enoyl-CoA Hydratase, Chain A, domain 1"/>
    <property type="match status" value="1"/>
</dbReference>
<dbReference type="FunFam" id="3.40.50.720:FF:000009">
    <property type="entry name" value="Fatty oxidation complex, alpha subunit"/>
    <property type="match status" value="1"/>
</dbReference>
<protein>
    <submittedName>
        <fullName evidence="16">3-hydroxyacyl-CoA dehydrogenase</fullName>
    </submittedName>
    <submittedName>
        <fullName evidence="15">Enoyl-CoA hydratase</fullName>
    </submittedName>
</protein>
<evidence type="ECO:0000259" key="13">
    <source>
        <dbReference type="Pfam" id="PF00725"/>
    </source>
</evidence>
<dbReference type="KEGG" id="age:AA314_07028"/>
<dbReference type="Gene3D" id="1.10.1040.50">
    <property type="match status" value="1"/>
</dbReference>
<dbReference type="SUPFAM" id="SSF48179">
    <property type="entry name" value="6-phosphogluconate dehydrogenase C-terminal domain-like"/>
    <property type="match status" value="2"/>
</dbReference>
<dbReference type="GO" id="GO:0016853">
    <property type="term" value="F:isomerase activity"/>
    <property type="evidence" value="ECO:0007669"/>
    <property type="project" value="UniProtKB-KW"/>
</dbReference>
<dbReference type="AlphaFoldDB" id="A0AAC8TGQ0"/>
<dbReference type="InterPro" id="IPR008927">
    <property type="entry name" value="6-PGluconate_DH-like_C_sf"/>
</dbReference>
<dbReference type="InterPro" id="IPR006108">
    <property type="entry name" value="3HC_DH_C"/>
</dbReference>
<gene>
    <name evidence="15" type="ORF">AA314_07028</name>
    <name evidence="16" type="ORF">ATI61_102460</name>
</gene>
<evidence type="ECO:0000256" key="1">
    <source>
        <dbReference type="ARBA" id="ARBA00004275"/>
    </source>
</evidence>
<dbReference type="RefSeq" id="WP_047858948.1">
    <property type="nucleotide sequence ID" value="NZ_CP011509.1"/>
</dbReference>
<organism evidence="15 17">
    <name type="scientific">Archangium gephyra</name>
    <dbReference type="NCBI Taxonomy" id="48"/>
    <lineage>
        <taxon>Bacteria</taxon>
        <taxon>Pseudomonadati</taxon>
        <taxon>Myxococcota</taxon>
        <taxon>Myxococcia</taxon>
        <taxon>Myxococcales</taxon>
        <taxon>Cystobacterineae</taxon>
        <taxon>Archangiaceae</taxon>
        <taxon>Archangium</taxon>
    </lineage>
</organism>
<accession>A0AAC8TGQ0</accession>
<evidence type="ECO:0000256" key="7">
    <source>
        <dbReference type="ARBA" id="ARBA00023098"/>
    </source>
</evidence>
<dbReference type="PANTHER" id="PTHR23309">
    <property type="entry name" value="3-HYDROXYACYL-COA DEHYROGENASE"/>
    <property type="match status" value="1"/>
</dbReference>
<dbReference type="Proteomes" id="UP000035579">
    <property type="component" value="Chromosome"/>
</dbReference>
<evidence type="ECO:0000256" key="5">
    <source>
        <dbReference type="ARBA" id="ARBA00023002"/>
    </source>
</evidence>
<comment type="subcellular location">
    <subcellularLocation>
        <location evidence="1">Peroxisome</location>
    </subcellularLocation>
</comment>
<reference evidence="15 17" key="1">
    <citation type="submission" date="2015-05" db="EMBL/GenBank/DDBJ databases">
        <title>Genome assembly of Archangium gephyra DSM 2261.</title>
        <authorList>
            <person name="Sharma G."/>
            <person name="Subramanian S."/>
        </authorList>
    </citation>
    <scope>NUCLEOTIDE SEQUENCE [LARGE SCALE GENOMIC DNA]</scope>
    <source>
        <strain evidence="15 17">DSM 2261</strain>
    </source>
</reference>
<evidence type="ECO:0000256" key="12">
    <source>
        <dbReference type="ARBA" id="ARBA00049556"/>
    </source>
</evidence>
<keyword evidence="4" id="KW-0442">Lipid degradation</keyword>
<feature type="domain" description="3-hydroxyacyl-CoA dehydrogenase NAD binding" evidence="14">
    <location>
        <begin position="292"/>
        <end position="470"/>
    </location>
</feature>
<comment type="pathway">
    <text evidence="2">Lipid metabolism; fatty acid beta-oxidation.</text>
</comment>
<dbReference type="GO" id="GO:0006631">
    <property type="term" value="P:fatty acid metabolic process"/>
    <property type="evidence" value="ECO:0007669"/>
    <property type="project" value="UniProtKB-KW"/>
</dbReference>
<evidence type="ECO:0000256" key="11">
    <source>
        <dbReference type="ARBA" id="ARBA00023268"/>
    </source>
</evidence>
<comment type="catalytic activity">
    <reaction evidence="12">
        <text>a (3S)-3-hydroxyacyl-CoA + NAD(+) = a 3-oxoacyl-CoA + NADH + H(+)</text>
        <dbReference type="Rhea" id="RHEA:22432"/>
        <dbReference type="ChEBI" id="CHEBI:15378"/>
        <dbReference type="ChEBI" id="CHEBI:57318"/>
        <dbReference type="ChEBI" id="CHEBI:57540"/>
        <dbReference type="ChEBI" id="CHEBI:57945"/>
        <dbReference type="ChEBI" id="CHEBI:90726"/>
        <dbReference type="EC" id="1.1.1.35"/>
    </reaction>
</comment>
<keyword evidence="7" id="KW-0443">Lipid metabolism</keyword>
<keyword evidence="5" id="KW-0560">Oxidoreductase</keyword>
<evidence type="ECO:0000259" key="14">
    <source>
        <dbReference type="Pfam" id="PF02737"/>
    </source>
</evidence>
<dbReference type="EMBL" id="QUMU01000002">
    <property type="protein sequence ID" value="REG36086.1"/>
    <property type="molecule type" value="Genomic_DNA"/>
</dbReference>
<dbReference type="InterPro" id="IPR006176">
    <property type="entry name" value="3-OHacyl-CoA_DH_NAD-bd"/>
</dbReference>
<dbReference type="CDD" id="cd06558">
    <property type="entry name" value="crotonase-like"/>
    <property type="match status" value="1"/>
</dbReference>
<evidence type="ECO:0000256" key="8">
    <source>
        <dbReference type="ARBA" id="ARBA00023140"/>
    </source>
</evidence>
<dbReference type="InterPro" id="IPR001753">
    <property type="entry name" value="Enoyl-CoA_hydra/iso"/>
</dbReference>
<evidence type="ECO:0000313" key="18">
    <source>
        <dbReference type="Proteomes" id="UP000256345"/>
    </source>
</evidence>
<sequence length="694" mass="74429">MSGRFEARGDVGIIWIDNPPVNAISHAVRVALLDGLKQAEASGDIQAVVIACAGRTFMAGADITEFSGPLKSPGLPEVIDALDALSKPVVAAIHGTAFGGGFEVALACDHRVALASAQVGLPEVKLGLLPGAGGTQRLPRLAGLEPALQAMLSGDPIPAPVALGMGAIDKLVEGDLTEAAVTFAREKIGSPRRRVRDLTLAPNAVPAGFFDAARQRTAKEKRNLFSPQRIIDAVEAAVTLPFDQGIQRERELFLECARNSQSKALQHVFFAERQVSKIPGLPADVKPRPIQSVAIIGAGTMGGGIAMNFANAGIPVTLLEVNQEGLERGLGVIRKNYEATAAKGRLTAEQVETRMGLIRPTLSYDALAGADLVIEAVFETLEVKKKVFETLDRVAKKGAVLATNTSYLSIDTIAGYTSRPADVLGMHFFSPANVMKLLEVVRGTRTAPDVLATALDIAKRIKKVGVVAGNCHGFIGNRMLEGYMREGSLLVLEGATPQQVDQALVKFGMPMGVLQMGDLAGLDIGYKSRKDRDPATFEPKAGAVADKLVEMGRLGQKTQAGYYDYQPGNRTPVPSDAVARVIEETAAGYGIQRREITEQEILERCFLAMVNIGCEVLREGIAYRSSDIDIVYLYGYGFPAHRGGPMFWAEHELGLPQALEKIREYGRKYGNRWWTPSPLLERLVAEGKGFAQAV</sequence>
<name>A0AAC8TGQ0_9BACT</name>
<dbReference type="GO" id="GO:0004300">
    <property type="term" value="F:enoyl-CoA hydratase activity"/>
    <property type="evidence" value="ECO:0007669"/>
    <property type="project" value="UniProtKB-ARBA"/>
</dbReference>
<dbReference type="Proteomes" id="UP000256345">
    <property type="component" value="Unassembled WGS sequence"/>
</dbReference>
<dbReference type="SUPFAM" id="SSF51735">
    <property type="entry name" value="NAD(P)-binding Rossmann-fold domains"/>
    <property type="match status" value="1"/>
</dbReference>
<dbReference type="GO" id="GO:0016042">
    <property type="term" value="P:lipid catabolic process"/>
    <property type="evidence" value="ECO:0007669"/>
    <property type="project" value="UniProtKB-KW"/>
</dbReference>
<feature type="domain" description="3-hydroxyacyl-CoA dehydrogenase C-terminal" evidence="13">
    <location>
        <begin position="473"/>
        <end position="565"/>
    </location>
</feature>
<dbReference type="Pfam" id="PF02737">
    <property type="entry name" value="3HCDH_N"/>
    <property type="match status" value="1"/>
</dbReference>
<dbReference type="InterPro" id="IPR029045">
    <property type="entry name" value="ClpP/crotonase-like_dom_sf"/>
</dbReference>
<keyword evidence="11" id="KW-0511">Multifunctional enzyme</keyword>
<keyword evidence="9" id="KW-0413">Isomerase</keyword>
<proteinExistence type="predicted"/>
<evidence type="ECO:0000256" key="2">
    <source>
        <dbReference type="ARBA" id="ARBA00005005"/>
    </source>
</evidence>
<dbReference type="SUPFAM" id="SSF52096">
    <property type="entry name" value="ClpP/crotonase"/>
    <property type="match status" value="1"/>
</dbReference>
<evidence type="ECO:0000256" key="9">
    <source>
        <dbReference type="ARBA" id="ARBA00023235"/>
    </source>
</evidence>
<evidence type="ECO:0000313" key="15">
    <source>
        <dbReference type="EMBL" id="AKJ05402.1"/>
    </source>
</evidence>
<keyword evidence="3" id="KW-0276">Fatty acid metabolism</keyword>
<keyword evidence="6" id="KW-0520">NAD</keyword>
<evidence type="ECO:0000256" key="3">
    <source>
        <dbReference type="ARBA" id="ARBA00022832"/>
    </source>
</evidence>
<dbReference type="EMBL" id="CP011509">
    <property type="protein sequence ID" value="AKJ05402.1"/>
    <property type="molecule type" value="Genomic_DNA"/>
</dbReference>
<evidence type="ECO:0000313" key="16">
    <source>
        <dbReference type="EMBL" id="REG36086.1"/>
    </source>
</evidence>
<evidence type="ECO:0000256" key="10">
    <source>
        <dbReference type="ARBA" id="ARBA00023239"/>
    </source>
</evidence>
<dbReference type="Gene3D" id="3.40.50.720">
    <property type="entry name" value="NAD(P)-binding Rossmann-like Domain"/>
    <property type="match status" value="1"/>
</dbReference>